<sequence>MSKILDKLSGFNLNHDSFARYDKMRLFGQIMAIYYGFACIYSFGKSVSIYGFPQTISSITNSVLSFYFKVFKSIPGVQGIINSKVDGILKEIELKITDPEGKAGIEDVIALPQIGFSEEKIMEILQKRANEGKIDWESGKVSGAIYHGGADLVKLTNKAIGIFNISNPLHPDVFPGLRRMEAEIVSMTLNLFNAPKDACGVTTSGGTESIIMAVRAHLQLAAKERNVTHPNMIAPITIHTAFNKACEYFGVKLILIPIDKYTGKVNVTAVKRAVNSDTIMIAGSAVNYPHGVMDDIEQLADIAKRNGIGMHVDCCLGSFIMPFMEDAGFKVGKFDFRVPGVTSISCDTHKYGFAPKGSSVVMYSNKKLRHYQYFVCTKWPGGIYASPTIAGSRPGSLIAGCWAAMTSIGKEGYIKSCKDIVGSRIKIQKGIESIKELRVIGEPASTVVAFTSVSPLNIYSIQDAMTARGWGLSTLQYPPALHIACTRLTVGVEDMLINDLKESIKEIKENPEKLTEGTAVMYGMASALPDQAPVEDITRGFLDALFKI</sequence>
<evidence type="ECO:0000256" key="6">
    <source>
        <dbReference type="ARBA" id="ARBA00022824"/>
    </source>
</evidence>
<evidence type="ECO:0000256" key="10">
    <source>
        <dbReference type="ARBA" id="ARBA00023098"/>
    </source>
</evidence>
<comment type="subcellular location">
    <subcellularLocation>
        <location evidence="2">Endoplasmic reticulum membrane</location>
        <topology evidence="2">Single-pass membrane protein</topology>
    </subcellularLocation>
</comment>
<feature type="transmembrane region" description="Helical" evidence="18">
    <location>
        <begin position="26"/>
        <end position="44"/>
    </location>
</feature>
<evidence type="ECO:0000256" key="15">
    <source>
        <dbReference type="ARBA" id="ARBA00042568"/>
    </source>
</evidence>
<evidence type="ECO:0000256" key="3">
    <source>
        <dbReference type="ARBA" id="ARBA00004760"/>
    </source>
</evidence>
<feature type="modified residue" description="N6-(pyridoxal phosphate)lysine" evidence="16">
    <location>
        <position position="350"/>
    </location>
</feature>
<keyword evidence="20" id="KW-1185">Reference proteome</keyword>
<dbReference type="InterPro" id="IPR015421">
    <property type="entry name" value="PyrdxlP-dep_Trfase_major"/>
</dbReference>
<keyword evidence="8" id="KW-0746">Sphingolipid metabolism</keyword>
<dbReference type="GO" id="GO:0008117">
    <property type="term" value="F:sphinganine-1-phosphate aldolase activity"/>
    <property type="evidence" value="ECO:0007669"/>
    <property type="project" value="UniProtKB-EC"/>
</dbReference>
<evidence type="ECO:0000256" key="18">
    <source>
        <dbReference type="SAM" id="Phobius"/>
    </source>
</evidence>
<dbReference type="Gene3D" id="6.10.140.2150">
    <property type="match status" value="1"/>
</dbReference>
<dbReference type="Pfam" id="PF00282">
    <property type="entry name" value="Pyridoxal_deC"/>
    <property type="match status" value="1"/>
</dbReference>
<dbReference type="InterPro" id="IPR050477">
    <property type="entry name" value="GrpII_AminoAcid_Decarb"/>
</dbReference>
<keyword evidence="11 18" id="KW-0472">Membrane</keyword>
<dbReference type="Proteomes" id="UP000245591">
    <property type="component" value="Unassembled WGS sequence"/>
</dbReference>
<evidence type="ECO:0000256" key="14">
    <source>
        <dbReference type="ARBA" id="ARBA00038965"/>
    </source>
</evidence>
<comment type="cofactor">
    <cofactor evidence="1 16 17">
        <name>pyridoxal 5'-phosphate</name>
        <dbReference type="ChEBI" id="CHEBI:597326"/>
    </cofactor>
</comment>
<dbReference type="PANTHER" id="PTHR42735:SF6">
    <property type="entry name" value="SPHINGOSINE-1-PHOSPHATE LYASE 1"/>
    <property type="match status" value="1"/>
</dbReference>
<evidence type="ECO:0000256" key="17">
    <source>
        <dbReference type="RuleBase" id="RU000382"/>
    </source>
</evidence>
<keyword evidence="6" id="KW-0256">Endoplasmic reticulum</keyword>
<protein>
    <recommendedName>
        <fullName evidence="14">sphinganine-1-phosphate aldolase</fullName>
        <ecNumber evidence="14">4.1.2.27</ecNumber>
    </recommendedName>
    <alternativeName>
        <fullName evidence="15">Sphingosine-1-phosphate aldolase</fullName>
    </alternativeName>
</protein>
<dbReference type="GO" id="GO:0030170">
    <property type="term" value="F:pyridoxal phosphate binding"/>
    <property type="evidence" value="ECO:0007669"/>
    <property type="project" value="InterPro"/>
</dbReference>
<dbReference type="GO" id="GO:0030149">
    <property type="term" value="P:sphingolipid catabolic process"/>
    <property type="evidence" value="ECO:0007669"/>
    <property type="project" value="TreeGrafter"/>
</dbReference>
<evidence type="ECO:0000256" key="16">
    <source>
        <dbReference type="PIRSR" id="PIRSR602129-50"/>
    </source>
</evidence>
<dbReference type="Gene3D" id="3.90.1150.10">
    <property type="entry name" value="Aspartate Aminotransferase, domain 1"/>
    <property type="match status" value="1"/>
</dbReference>
<evidence type="ECO:0000313" key="20">
    <source>
        <dbReference type="Proteomes" id="UP000245591"/>
    </source>
</evidence>
<dbReference type="InterPro" id="IPR015422">
    <property type="entry name" value="PyrdxlP-dep_Trfase_small"/>
</dbReference>
<evidence type="ECO:0000256" key="1">
    <source>
        <dbReference type="ARBA" id="ARBA00001933"/>
    </source>
</evidence>
<organism evidence="19 20">
    <name type="scientific">Smittium angustum</name>
    <dbReference type="NCBI Taxonomy" id="133377"/>
    <lineage>
        <taxon>Eukaryota</taxon>
        <taxon>Fungi</taxon>
        <taxon>Fungi incertae sedis</taxon>
        <taxon>Zoopagomycota</taxon>
        <taxon>Kickxellomycotina</taxon>
        <taxon>Harpellomycetes</taxon>
        <taxon>Harpellales</taxon>
        <taxon>Legeriomycetaceae</taxon>
        <taxon>Smittium</taxon>
    </lineage>
</organism>
<accession>A0A2U1JCF5</accession>
<keyword evidence="9 18" id="KW-1133">Transmembrane helix</keyword>
<dbReference type="AlphaFoldDB" id="A0A2U1JCF5"/>
<evidence type="ECO:0000256" key="7">
    <source>
        <dbReference type="ARBA" id="ARBA00022898"/>
    </source>
</evidence>
<name>A0A2U1JCF5_SMIAN</name>
<keyword evidence="7 16" id="KW-0663">Pyridoxal phosphate</keyword>
<dbReference type="Gene3D" id="3.40.640.10">
    <property type="entry name" value="Type I PLP-dependent aspartate aminotransferase-like (Major domain)"/>
    <property type="match status" value="1"/>
</dbReference>
<evidence type="ECO:0000313" key="19">
    <source>
        <dbReference type="EMBL" id="PWA02643.1"/>
    </source>
</evidence>
<dbReference type="InterPro" id="IPR002129">
    <property type="entry name" value="PyrdxlP-dep_de-COase"/>
</dbReference>
<evidence type="ECO:0000256" key="2">
    <source>
        <dbReference type="ARBA" id="ARBA00004389"/>
    </source>
</evidence>
<evidence type="ECO:0000256" key="4">
    <source>
        <dbReference type="ARBA" id="ARBA00004991"/>
    </source>
</evidence>
<evidence type="ECO:0000256" key="8">
    <source>
        <dbReference type="ARBA" id="ARBA00022919"/>
    </source>
</evidence>
<dbReference type="EMBL" id="MBFU01000067">
    <property type="protein sequence ID" value="PWA02643.1"/>
    <property type="molecule type" value="Genomic_DNA"/>
</dbReference>
<proteinExistence type="inferred from homology"/>
<dbReference type="SUPFAM" id="SSF53383">
    <property type="entry name" value="PLP-dependent transferases"/>
    <property type="match status" value="1"/>
</dbReference>
<dbReference type="InterPro" id="IPR015424">
    <property type="entry name" value="PyrdxlP-dep_Trfase"/>
</dbReference>
<comment type="similarity">
    <text evidence="13">Belongs to the group II decarboxylase family. Sphingosine-1-phosphate lyase subfamily.</text>
</comment>
<dbReference type="GO" id="GO:0019752">
    <property type="term" value="P:carboxylic acid metabolic process"/>
    <property type="evidence" value="ECO:0007669"/>
    <property type="project" value="InterPro"/>
</dbReference>
<reference evidence="19 20" key="1">
    <citation type="journal article" date="2018" name="MBio">
        <title>Comparative Genomics Reveals the Core Gene Toolbox for the Fungus-Insect Symbiosis.</title>
        <authorList>
            <person name="Wang Y."/>
            <person name="Stata M."/>
            <person name="Wang W."/>
            <person name="Stajich J.E."/>
            <person name="White M.M."/>
            <person name="Moncalvo J.M."/>
        </authorList>
    </citation>
    <scope>NUCLEOTIDE SEQUENCE [LARGE SCALE GENOMIC DNA]</scope>
    <source>
        <strain evidence="19 20">AUS-126-30</strain>
    </source>
</reference>
<evidence type="ECO:0000256" key="11">
    <source>
        <dbReference type="ARBA" id="ARBA00023136"/>
    </source>
</evidence>
<evidence type="ECO:0000256" key="12">
    <source>
        <dbReference type="ARBA" id="ARBA00023239"/>
    </source>
</evidence>
<dbReference type="FunFam" id="3.40.640.10:FF:000020">
    <property type="entry name" value="sphingosine-1-phosphate lyase 1"/>
    <property type="match status" value="1"/>
</dbReference>
<evidence type="ECO:0000256" key="9">
    <source>
        <dbReference type="ARBA" id="ARBA00022989"/>
    </source>
</evidence>
<dbReference type="PANTHER" id="PTHR42735">
    <property type="match status" value="1"/>
</dbReference>
<keyword evidence="5 18" id="KW-0812">Transmembrane</keyword>
<comment type="pathway">
    <text evidence="4">Sphingolipid metabolism.</text>
</comment>
<gene>
    <name evidence="19" type="ORF">BB558_001207</name>
</gene>
<dbReference type="EC" id="4.1.2.27" evidence="14"/>
<keyword evidence="12 17" id="KW-0456">Lyase</keyword>
<dbReference type="GO" id="GO:0005789">
    <property type="term" value="C:endoplasmic reticulum membrane"/>
    <property type="evidence" value="ECO:0007669"/>
    <property type="project" value="UniProtKB-SubCell"/>
</dbReference>
<evidence type="ECO:0000256" key="5">
    <source>
        <dbReference type="ARBA" id="ARBA00022692"/>
    </source>
</evidence>
<comment type="caution">
    <text evidence="19">The sequence shown here is derived from an EMBL/GenBank/DDBJ whole genome shotgun (WGS) entry which is preliminary data.</text>
</comment>
<comment type="pathway">
    <text evidence="3">Lipid metabolism; sphingolipid metabolism.</text>
</comment>
<evidence type="ECO:0000256" key="13">
    <source>
        <dbReference type="ARBA" id="ARBA00038302"/>
    </source>
</evidence>
<keyword evidence="10" id="KW-0443">Lipid metabolism</keyword>